<dbReference type="PANTHER" id="PTHR33336:SF3">
    <property type="entry name" value="ABM DOMAIN-CONTAINING PROTEIN"/>
    <property type="match status" value="1"/>
</dbReference>
<dbReference type="GO" id="GO:0003824">
    <property type="term" value="F:catalytic activity"/>
    <property type="evidence" value="ECO:0007669"/>
    <property type="project" value="TreeGrafter"/>
</dbReference>
<dbReference type="Gene3D" id="3.30.70.100">
    <property type="match status" value="1"/>
</dbReference>
<gene>
    <name evidence="2" type="ORF">GSY63_15300</name>
</gene>
<evidence type="ECO:0000259" key="1">
    <source>
        <dbReference type="PROSITE" id="PS51725"/>
    </source>
</evidence>
<dbReference type="PROSITE" id="PS51725">
    <property type="entry name" value="ABM"/>
    <property type="match status" value="1"/>
</dbReference>
<organism evidence="2 3">
    <name type="scientific">Mucilaginibacter agri</name>
    <dbReference type="NCBI Taxonomy" id="2695265"/>
    <lineage>
        <taxon>Bacteria</taxon>
        <taxon>Pseudomonadati</taxon>
        <taxon>Bacteroidota</taxon>
        <taxon>Sphingobacteriia</taxon>
        <taxon>Sphingobacteriales</taxon>
        <taxon>Sphingobacteriaceae</taxon>
        <taxon>Mucilaginibacter</taxon>
    </lineage>
</organism>
<comment type="caution">
    <text evidence="2">The sequence shown here is derived from an EMBL/GenBank/DDBJ whole genome shotgun (WGS) entry which is preliminary data.</text>
</comment>
<feature type="domain" description="ABM" evidence="1">
    <location>
        <begin position="4"/>
        <end position="93"/>
    </location>
</feature>
<dbReference type="AlphaFoldDB" id="A0A966DVP7"/>
<proteinExistence type="predicted"/>
<evidence type="ECO:0000313" key="3">
    <source>
        <dbReference type="Proteomes" id="UP000638732"/>
    </source>
</evidence>
<dbReference type="InterPro" id="IPR011008">
    <property type="entry name" value="Dimeric_a/b-barrel"/>
</dbReference>
<dbReference type="PANTHER" id="PTHR33336">
    <property type="entry name" value="QUINOL MONOOXYGENASE YGIN-RELATED"/>
    <property type="match status" value="1"/>
</dbReference>
<dbReference type="InterPro" id="IPR050744">
    <property type="entry name" value="AI-2_Isomerase_LsrG"/>
</dbReference>
<dbReference type="Proteomes" id="UP000638732">
    <property type="component" value="Unassembled WGS sequence"/>
</dbReference>
<accession>A0A966DVP7</accession>
<name>A0A966DVP7_9SPHI</name>
<dbReference type="InterPro" id="IPR007138">
    <property type="entry name" value="ABM_dom"/>
</dbReference>
<sequence length="97" mass="11292">MSSVKVMNIWQCNPDAEDTFEQELKRLFDTSVVEGGCMSYEIYQPKDSQSEYIVLEEWADEDALGRHQNSPQYKHFIRIVPVLQACPPKNSQLKRLI</sequence>
<evidence type="ECO:0000313" key="2">
    <source>
        <dbReference type="EMBL" id="NCD70734.1"/>
    </source>
</evidence>
<dbReference type="Pfam" id="PF03992">
    <property type="entry name" value="ABM"/>
    <property type="match status" value="1"/>
</dbReference>
<reference evidence="2" key="2">
    <citation type="submission" date="2020-10" db="EMBL/GenBank/DDBJ databases">
        <title>Mucilaginibacter sp. nov., isolated from soil.</title>
        <authorList>
            <person name="Jeon C.O."/>
        </authorList>
    </citation>
    <scope>NUCLEOTIDE SEQUENCE</scope>
    <source>
        <strain evidence="2">R11</strain>
    </source>
</reference>
<dbReference type="RefSeq" id="WP_166586690.1">
    <property type="nucleotide sequence ID" value="NZ_WWEO01000043.1"/>
</dbReference>
<dbReference type="EMBL" id="WWEO01000043">
    <property type="protein sequence ID" value="NCD70734.1"/>
    <property type="molecule type" value="Genomic_DNA"/>
</dbReference>
<reference evidence="2" key="1">
    <citation type="submission" date="2020-01" db="EMBL/GenBank/DDBJ databases">
        <authorList>
            <person name="Seo Y.L."/>
        </authorList>
    </citation>
    <scope>NUCLEOTIDE SEQUENCE</scope>
    <source>
        <strain evidence="2">R11</strain>
    </source>
</reference>
<dbReference type="SUPFAM" id="SSF54909">
    <property type="entry name" value="Dimeric alpha+beta barrel"/>
    <property type="match status" value="1"/>
</dbReference>
<protein>
    <recommendedName>
        <fullName evidence="1">ABM domain-containing protein</fullName>
    </recommendedName>
</protein>
<keyword evidence="3" id="KW-1185">Reference proteome</keyword>